<name>A0A317F778_9PROT</name>
<reference evidence="2" key="1">
    <citation type="submission" date="2018-05" db="EMBL/GenBank/DDBJ databases">
        <authorList>
            <person name="Du Z."/>
            <person name="Wang X."/>
        </authorList>
    </citation>
    <scope>NUCLEOTIDE SEQUENCE [LARGE SCALE GENOMIC DNA]</scope>
    <source>
        <strain evidence="2">CQN31</strain>
    </source>
</reference>
<protein>
    <submittedName>
        <fullName evidence="1">Uncharacterized protein</fullName>
    </submittedName>
</protein>
<gene>
    <name evidence="1" type="ORF">DFH01_21325</name>
</gene>
<dbReference type="Proteomes" id="UP000245765">
    <property type="component" value="Unassembled WGS sequence"/>
</dbReference>
<dbReference type="AlphaFoldDB" id="A0A317F778"/>
<accession>A0A317F778</accession>
<evidence type="ECO:0000313" key="1">
    <source>
        <dbReference type="EMBL" id="PWS34894.1"/>
    </source>
</evidence>
<sequence>MLGNIEKVGAALGPWLAPEAGLEVIFEGPAGREVTVAVVGGRVFESHVFAGTGGAVFSVPANARYTVAWQGVGYKPGEVGSIIVPTRPQRWRLAPAGREENQDLLALRAENAASPEPSSPASAAILVASTVPRGPADAPGGDAALLPEIDRALSVVGLFEMGTTLCSRRVMVSQFGIAVGCLAMSLPGPAAGIIRRLDERHAALLDAVLGDEAGFIRDLASRRPLDLAPLQPLAADASRRARLSERLEALAATAEFRIEQQVEVLEWYRRALVTARAFGLRSERGVLFVFDRLVSQGFAWPDRIRAAYEAAVAPDATEAARLAALAAASAARLSGPTPPAVAARLRDRMQIIATGKGTIRGVAFDLDVLGIRADAPMAGMGAAPAGG</sequence>
<organism evidence="1 2">
    <name type="scientific">Falsiroseomonas bella</name>
    <dbReference type="NCBI Taxonomy" id="2184016"/>
    <lineage>
        <taxon>Bacteria</taxon>
        <taxon>Pseudomonadati</taxon>
        <taxon>Pseudomonadota</taxon>
        <taxon>Alphaproteobacteria</taxon>
        <taxon>Acetobacterales</taxon>
        <taxon>Roseomonadaceae</taxon>
        <taxon>Falsiroseomonas</taxon>
    </lineage>
</organism>
<dbReference type="EMBL" id="QGNA01000005">
    <property type="protein sequence ID" value="PWS34894.1"/>
    <property type="molecule type" value="Genomic_DNA"/>
</dbReference>
<keyword evidence="2" id="KW-1185">Reference proteome</keyword>
<comment type="caution">
    <text evidence="1">The sequence shown here is derived from an EMBL/GenBank/DDBJ whole genome shotgun (WGS) entry which is preliminary data.</text>
</comment>
<proteinExistence type="predicted"/>
<evidence type="ECO:0000313" key="2">
    <source>
        <dbReference type="Proteomes" id="UP000245765"/>
    </source>
</evidence>